<organism evidence="1 2">
    <name type="scientific">Canavalia gladiata</name>
    <name type="common">Sword bean</name>
    <name type="synonym">Dolichos gladiatus</name>
    <dbReference type="NCBI Taxonomy" id="3824"/>
    <lineage>
        <taxon>Eukaryota</taxon>
        <taxon>Viridiplantae</taxon>
        <taxon>Streptophyta</taxon>
        <taxon>Embryophyta</taxon>
        <taxon>Tracheophyta</taxon>
        <taxon>Spermatophyta</taxon>
        <taxon>Magnoliopsida</taxon>
        <taxon>eudicotyledons</taxon>
        <taxon>Gunneridae</taxon>
        <taxon>Pentapetalae</taxon>
        <taxon>rosids</taxon>
        <taxon>fabids</taxon>
        <taxon>Fabales</taxon>
        <taxon>Fabaceae</taxon>
        <taxon>Papilionoideae</taxon>
        <taxon>50 kb inversion clade</taxon>
        <taxon>NPAAA clade</taxon>
        <taxon>indigoferoid/millettioid clade</taxon>
        <taxon>Phaseoleae</taxon>
        <taxon>Canavalia</taxon>
    </lineage>
</organism>
<gene>
    <name evidence="1" type="ORF">VNO77_11056</name>
</gene>
<accession>A0AAN9R2G3</accession>
<sequence>MGVVEEDDTVLLSSYACSSSTSPKPCNDSYALPPKQVPVHLPFVNPTLFKGRKRSIRLVIDHGFWFGYYTLECQAETVCPDFHDLLTFKYLCILKVVLFFVTDDHDDDDKDFVFFWGLRNPIGGFLKFGEGIKLPHDLTSVGLGFYDLFVNLSDYDLQCIEQ</sequence>
<dbReference type="EMBL" id="JAYMYQ010000002">
    <property type="protein sequence ID" value="KAK7351528.1"/>
    <property type="molecule type" value="Genomic_DNA"/>
</dbReference>
<name>A0AAN9R2G3_CANGL</name>
<dbReference type="Proteomes" id="UP001367508">
    <property type="component" value="Unassembled WGS sequence"/>
</dbReference>
<dbReference type="AlphaFoldDB" id="A0AAN9R2G3"/>
<evidence type="ECO:0000313" key="1">
    <source>
        <dbReference type="EMBL" id="KAK7351528.1"/>
    </source>
</evidence>
<comment type="caution">
    <text evidence="1">The sequence shown here is derived from an EMBL/GenBank/DDBJ whole genome shotgun (WGS) entry which is preliminary data.</text>
</comment>
<evidence type="ECO:0000313" key="2">
    <source>
        <dbReference type="Proteomes" id="UP001367508"/>
    </source>
</evidence>
<keyword evidence="2" id="KW-1185">Reference proteome</keyword>
<proteinExistence type="predicted"/>
<protein>
    <submittedName>
        <fullName evidence="1">Uncharacterized protein</fullName>
    </submittedName>
</protein>
<reference evidence="1 2" key="1">
    <citation type="submission" date="2024-01" db="EMBL/GenBank/DDBJ databases">
        <title>The genomes of 5 underutilized Papilionoideae crops provide insights into root nodulation and disease resistanc.</title>
        <authorList>
            <person name="Jiang F."/>
        </authorList>
    </citation>
    <scope>NUCLEOTIDE SEQUENCE [LARGE SCALE GENOMIC DNA]</scope>
    <source>
        <strain evidence="1">LVBAO_FW01</strain>
        <tissue evidence="1">Leaves</tissue>
    </source>
</reference>